<gene>
    <name evidence="17" type="primary">LOC111296305</name>
</gene>
<proteinExistence type="inferred from homology"/>
<feature type="domain" description="Disease resistance R13L4/SHOC-2-like LRR" evidence="15">
    <location>
        <begin position="361"/>
        <end position="554"/>
    </location>
</feature>
<dbReference type="InterPro" id="IPR003591">
    <property type="entry name" value="Leu-rich_rpt_typical-subtyp"/>
</dbReference>
<evidence type="ECO:0000256" key="7">
    <source>
        <dbReference type="ARBA" id="ARBA00022737"/>
    </source>
</evidence>
<keyword evidence="3" id="KW-1003">Cell membrane</keyword>
<evidence type="ECO:0000256" key="8">
    <source>
        <dbReference type="ARBA" id="ARBA00022989"/>
    </source>
</evidence>
<evidence type="ECO:0000256" key="10">
    <source>
        <dbReference type="ARBA" id="ARBA00023170"/>
    </source>
</evidence>
<dbReference type="Proteomes" id="UP000515121">
    <property type="component" value="Unplaced"/>
</dbReference>
<dbReference type="Pfam" id="PF00560">
    <property type="entry name" value="LRR_1"/>
    <property type="match status" value="6"/>
</dbReference>
<evidence type="ECO:0000256" key="4">
    <source>
        <dbReference type="ARBA" id="ARBA00022614"/>
    </source>
</evidence>
<keyword evidence="11" id="KW-0325">Glycoprotein</keyword>
<dbReference type="InterPro" id="IPR055414">
    <property type="entry name" value="LRR_R13L4/SHOC2-like"/>
</dbReference>
<evidence type="ECO:0000256" key="3">
    <source>
        <dbReference type="ARBA" id="ARBA00022475"/>
    </source>
</evidence>
<evidence type="ECO:0000256" key="1">
    <source>
        <dbReference type="ARBA" id="ARBA00004251"/>
    </source>
</evidence>
<reference evidence="17" key="1">
    <citation type="submission" date="2025-08" db="UniProtKB">
        <authorList>
            <consortium name="RefSeq"/>
        </authorList>
    </citation>
    <scope>IDENTIFICATION</scope>
    <source>
        <tissue evidence="17">Fruit stalk</tissue>
    </source>
</reference>
<evidence type="ECO:0000259" key="14">
    <source>
        <dbReference type="Pfam" id="PF08263"/>
    </source>
</evidence>
<feature type="signal peptide" evidence="13">
    <location>
        <begin position="1"/>
        <end position="25"/>
    </location>
</feature>
<feature type="chain" id="PRO_5027546114" evidence="13">
    <location>
        <begin position="26"/>
        <end position="1165"/>
    </location>
</feature>
<dbReference type="PANTHER" id="PTHR48063:SF48">
    <property type="entry name" value="LRR RECEPTOR-LIKE SERINE_THREONINE-PROTEIN KINASE FLS2"/>
    <property type="match status" value="1"/>
</dbReference>
<dbReference type="InterPro" id="IPR001611">
    <property type="entry name" value="Leu-rich_rpt"/>
</dbReference>
<dbReference type="SUPFAM" id="SSF52047">
    <property type="entry name" value="RNI-like"/>
    <property type="match status" value="2"/>
</dbReference>
<name>A0A6P5Z121_DURZI</name>
<comment type="subcellular location">
    <subcellularLocation>
        <location evidence="1">Cell membrane</location>
        <topology evidence="1">Single-pass type I membrane protein</topology>
    </subcellularLocation>
</comment>
<dbReference type="GeneID" id="111296305"/>
<dbReference type="GO" id="GO:0005886">
    <property type="term" value="C:plasma membrane"/>
    <property type="evidence" value="ECO:0007669"/>
    <property type="project" value="UniProtKB-SubCell"/>
</dbReference>
<dbReference type="AlphaFoldDB" id="A0A6P5Z121"/>
<evidence type="ECO:0000259" key="15">
    <source>
        <dbReference type="Pfam" id="PF23598"/>
    </source>
</evidence>
<dbReference type="FunFam" id="3.80.10.10:FF:000213">
    <property type="entry name" value="Tyrosine-sulfated glycopeptide receptor 1"/>
    <property type="match status" value="1"/>
</dbReference>
<dbReference type="Pfam" id="PF23598">
    <property type="entry name" value="LRR_14"/>
    <property type="match status" value="2"/>
</dbReference>
<dbReference type="InterPro" id="IPR013210">
    <property type="entry name" value="LRR_N_plant-typ"/>
</dbReference>
<keyword evidence="5 12" id="KW-0812">Transmembrane</keyword>
<evidence type="ECO:0000256" key="9">
    <source>
        <dbReference type="ARBA" id="ARBA00023136"/>
    </source>
</evidence>
<evidence type="ECO:0000256" key="12">
    <source>
        <dbReference type="SAM" id="Phobius"/>
    </source>
</evidence>
<evidence type="ECO:0000256" key="6">
    <source>
        <dbReference type="ARBA" id="ARBA00022729"/>
    </source>
</evidence>
<evidence type="ECO:0000256" key="11">
    <source>
        <dbReference type="ARBA" id="ARBA00023180"/>
    </source>
</evidence>
<accession>A0A6P5Z121</accession>
<organism evidence="16 17">
    <name type="scientific">Durio zibethinus</name>
    <name type="common">Durian</name>
    <dbReference type="NCBI Taxonomy" id="66656"/>
    <lineage>
        <taxon>Eukaryota</taxon>
        <taxon>Viridiplantae</taxon>
        <taxon>Streptophyta</taxon>
        <taxon>Embryophyta</taxon>
        <taxon>Tracheophyta</taxon>
        <taxon>Spermatophyta</taxon>
        <taxon>Magnoliopsida</taxon>
        <taxon>eudicotyledons</taxon>
        <taxon>Gunneridae</taxon>
        <taxon>Pentapetalae</taxon>
        <taxon>rosids</taxon>
        <taxon>malvids</taxon>
        <taxon>Malvales</taxon>
        <taxon>Malvaceae</taxon>
        <taxon>Helicteroideae</taxon>
        <taxon>Durio</taxon>
    </lineage>
</organism>
<evidence type="ECO:0000313" key="16">
    <source>
        <dbReference type="Proteomes" id="UP000515121"/>
    </source>
</evidence>
<keyword evidence="7" id="KW-0677">Repeat</keyword>
<comment type="similarity">
    <text evidence="2">Belongs to the RLP family.</text>
</comment>
<feature type="domain" description="Leucine-rich repeat-containing N-terminal plant-type" evidence="14">
    <location>
        <begin position="33"/>
        <end position="71"/>
    </location>
</feature>
<dbReference type="InterPro" id="IPR032675">
    <property type="entry name" value="LRR_dom_sf"/>
</dbReference>
<dbReference type="RefSeq" id="XP_022746282.1">
    <property type="nucleotide sequence ID" value="XM_022890547.1"/>
</dbReference>
<dbReference type="SMART" id="SM00365">
    <property type="entry name" value="LRR_SD22"/>
    <property type="match status" value="9"/>
</dbReference>
<dbReference type="KEGG" id="dzi:111296305"/>
<dbReference type="SMART" id="SM00369">
    <property type="entry name" value="LRR_TYP"/>
    <property type="match status" value="14"/>
</dbReference>
<evidence type="ECO:0000256" key="13">
    <source>
        <dbReference type="SAM" id="SignalP"/>
    </source>
</evidence>
<dbReference type="SUPFAM" id="SSF52058">
    <property type="entry name" value="L domain-like"/>
    <property type="match status" value="2"/>
</dbReference>
<dbReference type="Pfam" id="PF13855">
    <property type="entry name" value="LRR_8"/>
    <property type="match status" value="1"/>
</dbReference>
<dbReference type="PRINTS" id="PR00019">
    <property type="entry name" value="LEURICHRPT"/>
</dbReference>
<dbReference type="FunFam" id="3.80.10.10:FF:000041">
    <property type="entry name" value="LRR receptor-like serine/threonine-protein kinase ERECTA"/>
    <property type="match status" value="1"/>
</dbReference>
<keyword evidence="6 13" id="KW-0732">Signal</keyword>
<keyword evidence="8 12" id="KW-1133">Transmembrane helix</keyword>
<evidence type="ECO:0000313" key="17">
    <source>
        <dbReference type="RefSeq" id="XP_022746282.1"/>
    </source>
</evidence>
<dbReference type="Pfam" id="PF08263">
    <property type="entry name" value="LRRNT_2"/>
    <property type="match status" value="1"/>
</dbReference>
<dbReference type="InterPro" id="IPR046956">
    <property type="entry name" value="RLP23-like"/>
</dbReference>
<dbReference type="Gene3D" id="3.80.10.10">
    <property type="entry name" value="Ribonuclease Inhibitor"/>
    <property type="match status" value="5"/>
</dbReference>
<keyword evidence="9 12" id="KW-0472">Membrane</keyword>
<sequence length="1165" mass="129667">MRAVTISLFGFLLVIAATIISFCDGNSNVLCIESERQALSKFKQHLIDRSNRLSSWVEGEDCCEWVGVFCNNFTGHVKELHLGLHSSSPDIELNDERDVYFQSAERDAYFRSKLGGKINPSLIELKHLSFLDLSNNDFGGLAIPEFIGSMKSLTYLNLSSAKFSRAIPHNLGNLSKLHYLDLGHNSFFEAKTLQWVSGLSSLQYLDLSDANLTKATDWLQATHKLPSLVELHLSDCYLNNNDPSSISVNYTSLAVLDLSSNMLSSIPTWIFSLRSIVSIDLSSNGVEGVILNGFQNISSLKFLDLSWNSFSSSSTLIWLSNLNRLQFLGLRGVSLQGNFSIAIRNLSSLTHLDLSANQLEVIEPKCLESLCNLREMDLSNNGIDQEVSEIIESLPRCSLDRLESLNIASNQLSGCLPDQLGQFKNLAYLSLSGNSISGPVPFSIGNLSSLKLLDVAYNRLNATLPQSLGQLGNLEHLDVSNNMLEGNISEMHFSNLKRLRLFWASNNMLTFKPNPSWIPPFHCESIKLRNWHIGPQFPQWLQFQKNLSVLDISHAEISGVIPTWFWNLSTQFDYLNLSYNHLVGEISYLPKSRMVDLTSNLLTGPLPRANSNLEFLILSKNLFSGSLSNFLCNSSTKLEALKLLDIESNLLSGEIPDCWENQPKLGVLNLGNNNLTGKIPRSLGSLQNIMSLKLRTNNLFGEVPSTLQHLAYMLILDLSENQLTVSIPAWNGDKLLNLVVLNLRSNKFQAHIPDQICSLNSLHFLDLGYNKISGAIPKCFSNLKPLDRDGLAWGLLIDSYNLYYFGALLVRKGREDEYSTILGLVTGIDLSVNSLTGEIPKELGNLTWLQSLNLSGNLLTGKIPENIGNMKLLESLDLSMNRLHGEIPSSFSNLNFLNHLNLSYNNLTGQIPSGTQLQSFDRFSYIGNHLCGPPITKNCSGGTPGITNGDSSEGRHRSKMNWLYVSMVVGFVMGFWGVVAPLFFIRSWRFAYYKKLEHIGDKLYVFWATIAKTLPWVSGLSSLQYLDLSDANLTKAINWLQATHKLPSLVELHLSECSLNNNPSPISVNYKSLTVLDLPGNTLSSVPTWIFSLRSLESSDLKSNGVEDVIPNGFQNMSSLEFLDLSWNSSSSSSTLSWLSNLNQLQFLGLRHVGLQGFFQVPLET</sequence>
<evidence type="ECO:0000256" key="5">
    <source>
        <dbReference type="ARBA" id="ARBA00022692"/>
    </source>
</evidence>
<dbReference type="OrthoDB" id="5789657at2759"/>
<dbReference type="PANTHER" id="PTHR48063">
    <property type="entry name" value="LRR RECEPTOR-LIKE KINASE"/>
    <property type="match status" value="1"/>
</dbReference>
<dbReference type="PROSITE" id="PS51450">
    <property type="entry name" value="LRR"/>
    <property type="match status" value="2"/>
</dbReference>
<keyword evidence="10" id="KW-0675">Receptor</keyword>
<dbReference type="FunFam" id="3.80.10.10:FF:000383">
    <property type="entry name" value="Leucine-rich repeat receptor protein kinase EMS1"/>
    <property type="match status" value="1"/>
</dbReference>
<feature type="domain" description="Disease resistance R13L4/SHOC-2-like LRR" evidence="15">
    <location>
        <begin position="122"/>
        <end position="309"/>
    </location>
</feature>
<protein>
    <submittedName>
        <fullName evidence="17">LRR receptor-like serine/threonine-protein kinase GSO1</fullName>
    </submittedName>
</protein>
<feature type="transmembrane region" description="Helical" evidence="12">
    <location>
        <begin position="962"/>
        <end position="985"/>
    </location>
</feature>
<keyword evidence="4" id="KW-0433">Leucine-rich repeat</keyword>
<evidence type="ECO:0000256" key="2">
    <source>
        <dbReference type="ARBA" id="ARBA00009592"/>
    </source>
</evidence>
<keyword evidence="16" id="KW-1185">Reference proteome</keyword>